<evidence type="ECO:0000313" key="1">
    <source>
        <dbReference type="EMBL" id="KIO21109.1"/>
    </source>
</evidence>
<reference evidence="2" key="2">
    <citation type="submission" date="2015-01" db="EMBL/GenBank/DDBJ databases">
        <title>Evolutionary Origins and Diversification of the Mycorrhizal Mutualists.</title>
        <authorList>
            <consortium name="DOE Joint Genome Institute"/>
            <consortium name="Mycorrhizal Genomics Consortium"/>
            <person name="Kohler A."/>
            <person name="Kuo A."/>
            <person name="Nagy L.G."/>
            <person name="Floudas D."/>
            <person name="Copeland A."/>
            <person name="Barry K.W."/>
            <person name="Cichocki N."/>
            <person name="Veneault-Fourrey C."/>
            <person name="LaButti K."/>
            <person name="Lindquist E.A."/>
            <person name="Lipzen A."/>
            <person name="Lundell T."/>
            <person name="Morin E."/>
            <person name="Murat C."/>
            <person name="Riley R."/>
            <person name="Ohm R."/>
            <person name="Sun H."/>
            <person name="Tunlid A."/>
            <person name="Henrissat B."/>
            <person name="Grigoriev I.V."/>
            <person name="Hibbett D.S."/>
            <person name="Martin F."/>
        </authorList>
    </citation>
    <scope>NUCLEOTIDE SEQUENCE [LARGE SCALE GENOMIC DNA]</scope>
    <source>
        <strain evidence="2">MUT 4182</strain>
    </source>
</reference>
<dbReference type="EMBL" id="KN823149">
    <property type="protein sequence ID" value="KIO21109.1"/>
    <property type="molecule type" value="Genomic_DNA"/>
</dbReference>
<gene>
    <name evidence="1" type="ORF">M407DRAFT_29269</name>
</gene>
<dbReference type="STRING" id="1051891.A0A0C3QAE8"/>
<protein>
    <submittedName>
        <fullName evidence="1">Uncharacterized protein</fullName>
    </submittedName>
</protein>
<proteinExistence type="predicted"/>
<dbReference type="AlphaFoldDB" id="A0A0C3QAE8"/>
<organism evidence="1 2">
    <name type="scientific">Tulasnella calospora MUT 4182</name>
    <dbReference type="NCBI Taxonomy" id="1051891"/>
    <lineage>
        <taxon>Eukaryota</taxon>
        <taxon>Fungi</taxon>
        <taxon>Dikarya</taxon>
        <taxon>Basidiomycota</taxon>
        <taxon>Agaricomycotina</taxon>
        <taxon>Agaricomycetes</taxon>
        <taxon>Cantharellales</taxon>
        <taxon>Tulasnellaceae</taxon>
        <taxon>Tulasnella</taxon>
    </lineage>
</organism>
<accession>A0A0C3QAE8</accession>
<evidence type="ECO:0000313" key="2">
    <source>
        <dbReference type="Proteomes" id="UP000054248"/>
    </source>
</evidence>
<dbReference type="OrthoDB" id="2689033at2759"/>
<dbReference type="HOGENOM" id="CLU_066041_0_0_1"/>
<dbReference type="Proteomes" id="UP000054248">
    <property type="component" value="Unassembled WGS sequence"/>
</dbReference>
<reference evidence="1 2" key="1">
    <citation type="submission" date="2014-04" db="EMBL/GenBank/DDBJ databases">
        <authorList>
            <consortium name="DOE Joint Genome Institute"/>
            <person name="Kuo A."/>
            <person name="Girlanda M."/>
            <person name="Perotto S."/>
            <person name="Kohler A."/>
            <person name="Nagy L.G."/>
            <person name="Floudas D."/>
            <person name="Copeland A."/>
            <person name="Barry K.W."/>
            <person name="Cichocki N."/>
            <person name="Veneault-Fourrey C."/>
            <person name="LaButti K."/>
            <person name="Lindquist E.A."/>
            <person name="Lipzen A."/>
            <person name="Lundell T."/>
            <person name="Morin E."/>
            <person name="Murat C."/>
            <person name="Sun H."/>
            <person name="Tunlid A."/>
            <person name="Henrissat B."/>
            <person name="Grigoriev I.V."/>
            <person name="Hibbett D.S."/>
            <person name="Martin F."/>
            <person name="Nordberg H.P."/>
            <person name="Cantor M.N."/>
            <person name="Hua S.X."/>
        </authorList>
    </citation>
    <scope>NUCLEOTIDE SEQUENCE [LARGE SCALE GENOMIC DNA]</scope>
    <source>
        <strain evidence="1 2">MUT 4182</strain>
    </source>
</reference>
<name>A0A0C3QAE8_9AGAM</name>
<keyword evidence="2" id="KW-1185">Reference proteome</keyword>
<sequence length="294" mass="33196">MEALDFEEPTPADHGTSVGVDCPVYLWPSRVIFLTDLLFSSPQLRFSEAQKRAILSWAHEMGATSVPTLSSLKKAQQSILNDSGDPTRKVAATDGSVFYINDVSKALASDYSNPLTRSRMEDYPIFTSSSMSQVWNGTKMLLELPADLATPTARNASKIFWINKLTQLLDRSYFVPSRYFRLQDPHNPEKRDLMAFGWTVERHANGFHVLDGSGDPSVDVSVSRFYRTFDEICSEEEEYGVGFNEEYASYAAKMPHPFHASTGNKMVYSVPLILFEDDVSGNISKQWNKHYIIY</sequence>